<evidence type="ECO:0000313" key="1">
    <source>
        <dbReference type="EMBL" id="AXH29827.1"/>
    </source>
</evidence>
<name>A0A345JR81_9GAMM</name>
<protein>
    <submittedName>
        <fullName evidence="1">Uncharacterized protein</fullName>
    </submittedName>
</protein>
<reference evidence="1 2" key="1">
    <citation type="submission" date="2017-07" db="EMBL/GenBank/DDBJ databases">
        <title>Complete genome sequences and comparative analysis of the novel pathogen Francisella opportunistica.</title>
        <authorList>
            <person name="Dietrich E.A."/>
            <person name="Kingry L.C."/>
            <person name="Petersen J.M."/>
        </authorList>
    </citation>
    <scope>NUCLEOTIDE SEQUENCE [LARGE SCALE GENOMIC DNA]</scope>
    <source>
        <strain evidence="1 2">14-2155</strain>
    </source>
</reference>
<gene>
    <name evidence="1" type="ORF">CGC43_04130</name>
</gene>
<dbReference type="OrthoDB" id="5606293at2"/>
<dbReference type="EMBL" id="CP022375">
    <property type="protein sequence ID" value="AXH29827.1"/>
    <property type="molecule type" value="Genomic_DNA"/>
</dbReference>
<dbReference type="AlphaFoldDB" id="A0A345JR81"/>
<proteinExistence type="predicted"/>
<evidence type="ECO:0000313" key="2">
    <source>
        <dbReference type="Proteomes" id="UP000253862"/>
    </source>
</evidence>
<dbReference type="RefSeq" id="WP_071629097.1">
    <property type="nucleotide sequence ID" value="NZ_CP022375.1"/>
</dbReference>
<keyword evidence="2" id="KW-1185">Reference proteome</keyword>
<dbReference type="KEGG" id="foo:CGC45_04110"/>
<organism evidence="1 2">
    <name type="scientific">Francisella opportunistica</name>
    <dbReference type="NCBI Taxonomy" id="2016517"/>
    <lineage>
        <taxon>Bacteria</taxon>
        <taxon>Pseudomonadati</taxon>
        <taxon>Pseudomonadota</taxon>
        <taxon>Gammaproteobacteria</taxon>
        <taxon>Thiotrichales</taxon>
        <taxon>Francisellaceae</taxon>
        <taxon>Francisella</taxon>
    </lineage>
</organism>
<accession>A0A345JR81</accession>
<sequence>MNLYSYNLEVITYDVPEGFDIDKYYDEIAPNFHTSIDWWFDEGIQKYAWGYLKIQSCTRISEFEKSCNTQYEDPNLERRKKIVDDNTTADRINSLNEFKLVDKFGQPDKCHPVLGCYGRWDTRSRANILLKNSKYYPQLEKLINK</sequence>
<dbReference type="Proteomes" id="UP000253862">
    <property type="component" value="Chromosome"/>
</dbReference>